<dbReference type="SUPFAM" id="SSF52833">
    <property type="entry name" value="Thioredoxin-like"/>
    <property type="match status" value="1"/>
</dbReference>
<feature type="coiled-coil region" evidence="1">
    <location>
        <begin position="377"/>
        <end position="404"/>
    </location>
</feature>
<evidence type="ECO:0000313" key="4">
    <source>
        <dbReference type="Proteomes" id="UP001595387"/>
    </source>
</evidence>
<proteinExistence type="predicted"/>
<name>A0ABV7A2W3_9BACI</name>
<sequence length="684" mass="78051">MATSNRLIHEKSPYLLQHADNPVDWYPWGEEAFEKAKKENKPIFLSIGYSTCHWCHVMAHESFEDEEVASVLNEKYVSIKVDREERPDVDSVYMKVCQMMTGHGGWPLTIFMTPDQVPFYAGTYFPKESKYGRPGIMDALKQLHEKYSKDPDHIEEVTDSVKDALNRTAMEKSDKRLTKETIDKAYQQLVKSSDFAYGGFGSEPKFPMPQNLLFLLRHYHFTGETAALKLVESTLQSMARGGIYDHVGFGFSRYSTDEKWLVPHFEKMLYDNALLLAAYTECWQVTATPFYKRIAEEIITFIQREMTGEEGAFYSAIDADSEGIEGKYYVWGFEEIYEVLDEDLASLYAETYNIRPQGNFEGKNIPNLIGRDLGEQATASGLSLDELEDQLEKARQKLLNAREKRIYPHVDDKVLSGWNGMMIASLAKAGKAFGNQQYIQMAKKALQFVEDKLFEGQRLMARYRDGETKYKAYIDDYAFLLWGYIEMYEATFSADYLNKAGKLAAQMIELFWDKKSGGFYFSGRDGEQLIAEDKEIYDGAIPSGNSVAAVMLTRLGHLTGETDFLDKADEMYSTFYEDINRMPSASPYFLQSLQLTEHPVKEVVILGKEAEADKAELVERLQERFLPHVQLLVAEDAGQLAKAAPFTADYKAIDGQTTVYVCENFACHQPTIDLEQALEQILQL</sequence>
<dbReference type="InterPro" id="IPR008928">
    <property type="entry name" value="6-hairpin_glycosidase_sf"/>
</dbReference>
<dbReference type="InterPro" id="IPR012341">
    <property type="entry name" value="6hp_glycosidase-like_sf"/>
</dbReference>
<dbReference type="Gene3D" id="1.50.10.10">
    <property type="match status" value="1"/>
</dbReference>
<dbReference type="RefSeq" id="WP_390302659.1">
    <property type="nucleotide sequence ID" value="NZ_JBHRRZ010000003.1"/>
</dbReference>
<dbReference type="Proteomes" id="UP001595387">
    <property type="component" value="Unassembled WGS sequence"/>
</dbReference>
<dbReference type="InterPro" id="IPR036249">
    <property type="entry name" value="Thioredoxin-like_sf"/>
</dbReference>
<dbReference type="CDD" id="cd02955">
    <property type="entry name" value="SSP411"/>
    <property type="match status" value="1"/>
</dbReference>
<keyword evidence="1" id="KW-0175">Coiled coil</keyword>
<evidence type="ECO:0000259" key="2">
    <source>
        <dbReference type="Pfam" id="PF03190"/>
    </source>
</evidence>
<dbReference type="Pfam" id="PF03190">
    <property type="entry name" value="Thioredox_DsbH"/>
    <property type="match status" value="1"/>
</dbReference>
<keyword evidence="4" id="KW-1185">Reference proteome</keyword>
<dbReference type="EMBL" id="JBHRRZ010000003">
    <property type="protein sequence ID" value="MFC2947304.1"/>
    <property type="molecule type" value="Genomic_DNA"/>
</dbReference>
<organism evidence="3 4">
    <name type="scientific">Virgibacillus sediminis</name>
    <dbReference type="NCBI Taxonomy" id="202260"/>
    <lineage>
        <taxon>Bacteria</taxon>
        <taxon>Bacillati</taxon>
        <taxon>Bacillota</taxon>
        <taxon>Bacilli</taxon>
        <taxon>Bacillales</taxon>
        <taxon>Bacillaceae</taxon>
        <taxon>Virgibacillus</taxon>
    </lineage>
</organism>
<gene>
    <name evidence="3" type="ORF">ACFODW_02845</name>
</gene>
<evidence type="ECO:0000256" key="1">
    <source>
        <dbReference type="SAM" id="Coils"/>
    </source>
</evidence>
<dbReference type="PANTHER" id="PTHR42899:SF1">
    <property type="entry name" value="SPERMATOGENESIS-ASSOCIATED PROTEIN 20"/>
    <property type="match status" value="1"/>
</dbReference>
<feature type="domain" description="Spermatogenesis-associated protein 20-like TRX" evidence="2">
    <location>
        <begin position="5"/>
        <end position="165"/>
    </location>
</feature>
<comment type="caution">
    <text evidence="3">The sequence shown here is derived from an EMBL/GenBank/DDBJ whole genome shotgun (WGS) entry which is preliminary data.</text>
</comment>
<dbReference type="PIRSF" id="PIRSF006402">
    <property type="entry name" value="UCP006402_thioredoxin"/>
    <property type="match status" value="1"/>
</dbReference>
<dbReference type="InterPro" id="IPR024705">
    <property type="entry name" value="Ssp411"/>
</dbReference>
<dbReference type="SUPFAM" id="SSF48208">
    <property type="entry name" value="Six-hairpin glycosidases"/>
    <property type="match status" value="1"/>
</dbReference>
<dbReference type="InterPro" id="IPR004879">
    <property type="entry name" value="Ssp411-like_TRX"/>
</dbReference>
<evidence type="ECO:0000313" key="3">
    <source>
        <dbReference type="EMBL" id="MFC2947304.1"/>
    </source>
</evidence>
<dbReference type="Gene3D" id="3.40.30.10">
    <property type="entry name" value="Glutaredoxin"/>
    <property type="match status" value="1"/>
</dbReference>
<reference evidence="4" key="1">
    <citation type="journal article" date="2019" name="Int. J. Syst. Evol. Microbiol.">
        <title>The Global Catalogue of Microorganisms (GCM) 10K type strain sequencing project: providing services to taxonomists for standard genome sequencing and annotation.</title>
        <authorList>
            <consortium name="The Broad Institute Genomics Platform"/>
            <consortium name="The Broad Institute Genome Sequencing Center for Infectious Disease"/>
            <person name="Wu L."/>
            <person name="Ma J."/>
        </authorList>
    </citation>
    <scope>NUCLEOTIDE SEQUENCE [LARGE SCALE GENOMIC DNA]</scope>
    <source>
        <strain evidence="4">KCTC 13193</strain>
    </source>
</reference>
<accession>A0ABV7A2W3</accession>
<dbReference type="PANTHER" id="PTHR42899">
    <property type="entry name" value="SPERMATOGENESIS-ASSOCIATED PROTEIN 20"/>
    <property type="match status" value="1"/>
</dbReference>
<protein>
    <submittedName>
        <fullName evidence="3">Thioredoxin domain-containing protein</fullName>
    </submittedName>
</protein>